<dbReference type="EMBL" id="CP136895">
    <property type="protein sequence ID" value="WOL11532.1"/>
    <property type="molecule type" value="Genomic_DNA"/>
</dbReference>
<dbReference type="GO" id="GO:0019843">
    <property type="term" value="F:rRNA binding"/>
    <property type="evidence" value="ECO:0007669"/>
    <property type="project" value="InterPro"/>
</dbReference>
<dbReference type="GO" id="GO:0005840">
    <property type="term" value="C:ribosome"/>
    <property type="evidence" value="ECO:0007669"/>
    <property type="project" value="InterPro"/>
</dbReference>
<proteinExistence type="predicted"/>
<dbReference type="GO" id="GO:0009507">
    <property type="term" value="C:chloroplast"/>
    <property type="evidence" value="ECO:0007669"/>
    <property type="project" value="InterPro"/>
</dbReference>
<feature type="region of interest" description="Disordered" evidence="1">
    <location>
        <begin position="40"/>
        <end position="67"/>
    </location>
</feature>
<evidence type="ECO:0000313" key="3">
    <source>
        <dbReference type="Proteomes" id="UP001327560"/>
    </source>
</evidence>
<gene>
    <name evidence="2" type="ORF">Cni_G20295</name>
</gene>
<dbReference type="InterPro" id="IPR020526">
    <property type="entry name" value="Ribosomal_cL38"/>
</dbReference>
<dbReference type="GO" id="GO:0003735">
    <property type="term" value="F:structural constituent of ribosome"/>
    <property type="evidence" value="ECO:0007669"/>
    <property type="project" value="InterPro"/>
</dbReference>
<dbReference type="AlphaFoldDB" id="A0AAQ3KM96"/>
<evidence type="ECO:0000313" key="2">
    <source>
        <dbReference type="EMBL" id="WOL11532.1"/>
    </source>
</evidence>
<name>A0AAQ3KM96_9LILI</name>
<sequence length="361" mass="39930">MALMLAHAIPASYVKPKLSSPRATTGGGGLSMVVECSSRPQKKATAHHMKTRPKKRQQWDVKRKGPTAYPPLPVLPPDWTLVSSSEEQVEVNRAPTIGSRILRKSEISSFALQAEILVLLASSARVIFHLLFSLSEDPEVTVLDPSAAVQQLHNCHIMLQDVADLNLSDYYGKVHTPRELVSRTVSSSVPDEREATDLVGNLCMGCSLWFCFVFLPFAVVKPLVVDGSAKSHEPCLAYDEISLSKQWNEPSNALSNVKGKWMKKAKMEYLKRDDNFAPNRGYLLRPAPFGAGFTRPEAKTGRGLVENWGIRVQGKTGMDNMSDLLCLVLPHIVLPCSVNVKGHLHKIREDMGIEDLPDEDL</sequence>
<protein>
    <submittedName>
        <fullName evidence="2">Uncharacterized protein</fullName>
    </submittedName>
</protein>
<dbReference type="Pfam" id="PF17257">
    <property type="entry name" value="DUF5323"/>
    <property type="match status" value="1"/>
</dbReference>
<reference evidence="2 3" key="1">
    <citation type="submission" date="2023-10" db="EMBL/GenBank/DDBJ databases">
        <title>Chromosome-scale genome assembly provides insights into flower coloration mechanisms of Canna indica.</title>
        <authorList>
            <person name="Li C."/>
        </authorList>
    </citation>
    <scope>NUCLEOTIDE SEQUENCE [LARGE SCALE GENOMIC DNA]</scope>
    <source>
        <tissue evidence="2">Flower</tissue>
    </source>
</reference>
<organism evidence="2 3">
    <name type="scientific">Canna indica</name>
    <name type="common">Indian-shot</name>
    <dbReference type="NCBI Taxonomy" id="4628"/>
    <lineage>
        <taxon>Eukaryota</taxon>
        <taxon>Viridiplantae</taxon>
        <taxon>Streptophyta</taxon>
        <taxon>Embryophyta</taxon>
        <taxon>Tracheophyta</taxon>
        <taxon>Spermatophyta</taxon>
        <taxon>Magnoliopsida</taxon>
        <taxon>Liliopsida</taxon>
        <taxon>Zingiberales</taxon>
        <taxon>Cannaceae</taxon>
        <taxon>Canna</taxon>
    </lineage>
</organism>
<dbReference type="GO" id="GO:0006412">
    <property type="term" value="P:translation"/>
    <property type="evidence" value="ECO:0007669"/>
    <property type="project" value="InterPro"/>
</dbReference>
<feature type="compositionally biased region" description="Basic residues" evidence="1">
    <location>
        <begin position="40"/>
        <end position="56"/>
    </location>
</feature>
<dbReference type="PANTHER" id="PTHR36798">
    <property type="entry name" value="50S RIBOSOMAL PROTEIN 6, CHLOROPLASTIC"/>
    <property type="match status" value="1"/>
</dbReference>
<keyword evidence="3" id="KW-1185">Reference proteome</keyword>
<accession>A0AAQ3KM96</accession>
<dbReference type="PANTHER" id="PTHR36798:SF2">
    <property type="entry name" value="LARGE RIBOSOMAL SUBUNIT PROTEIN CL38"/>
    <property type="match status" value="1"/>
</dbReference>
<dbReference type="Proteomes" id="UP001327560">
    <property type="component" value="Chromosome 6"/>
</dbReference>
<evidence type="ECO:0000256" key="1">
    <source>
        <dbReference type="SAM" id="MobiDB-lite"/>
    </source>
</evidence>